<organism evidence="1 2">
    <name type="scientific">Dreissena polymorpha</name>
    <name type="common">Zebra mussel</name>
    <name type="synonym">Mytilus polymorpha</name>
    <dbReference type="NCBI Taxonomy" id="45954"/>
    <lineage>
        <taxon>Eukaryota</taxon>
        <taxon>Metazoa</taxon>
        <taxon>Spiralia</taxon>
        <taxon>Lophotrochozoa</taxon>
        <taxon>Mollusca</taxon>
        <taxon>Bivalvia</taxon>
        <taxon>Autobranchia</taxon>
        <taxon>Heteroconchia</taxon>
        <taxon>Euheterodonta</taxon>
        <taxon>Imparidentia</taxon>
        <taxon>Neoheterodontei</taxon>
        <taxon>Myida</taxon>
        <taxon>Dreissenoidea</taxon>
        <taxon>Dreissenidae</taxon>
        <taxon>Dreissena</taxon>
    </lineage>
</organism>
<name>A0A9D4JSH4_DREPO</name>
<accession>A0A9D4JSH4</accession>
<protein>
    <submittedName>
        <fullName evidence="1">Uncharacterized protein</fullName>
    </submittedName>
</protein>
<evidence type="ECO:0000313" key="2">
    <source>
        <dbReference type="Proteomes" id="UP000828390"/>
    </source>
</evidence>
<comment type="caution">
    <text evidence="1">The sequence shown here is derived from an EMBL/GenBank/DDBJ whole genome shotgun (WGS) entry which is preliminary data.</text>
</comment>
<reference evidence="1" key="2">
    <citation type="submission" date="2020-11" db="EMBL/GenBank/DDBJ databases">
        <authorList>
            <person name="McCartney M.A."/>
            <person name="Auch B."/>
            <person name="Kono T."/>
            <person name="Mallez S."/>
            <person name="Becker A."/>
            <person name="Gohl D.M."/>
            <person name="Silverstein K.A.T."/>
            <person name="Koren S."/>
            <person name="Bechman K.B."/>
            <person name="Herman A."/>
            <person name="Abrahante J.E."/>
            <person name="Garbe J."/>
        </authorList>
    </citation>
    <scope>NUCLEOTIDE SEQUENCE</scope>
    <source>
        <strain evidence="1">Duluth1</strain>
        <tissue evidence="1">Whole animal</tissue>
    </source>
</reference>
<dbReference type="AlphaFoldDB" id="A0A9D4JSH4"/>
<evidence type="ECO:0000313" key="1">
    <source>
        <dbReference type="EMBL" id="KAH3822995.1"/>
    </source>
</evidence>
<gene>
    <name evidence="1" type="ORF">DPMN_124789</name>
</gene>
<keyword evidence="2" id="KW-1185">Reference proteome</keyword>
<proteinExistence type="predicted"/>
<sequence>MKKKETPHPDEINNFVQVFLMCMMQCLLENMSKVLKTECKRDCTNISENEQKVLFYISGYIIHALNKKYSKSGTLNKQKLDLLLGFVTEKTSTVTRKYATIIQNKDRCGLKLPKEGYLRIFLNYL</sequence>
<dbReference type="Proteomes" id="UP000828390">
    <property type="component" value="Unassembled WGS sequence"/>
</dbReference>
<dbReference type="EMBL" id="JAIWYP010000005">
    <property type="protein sequence ID" value="KAH3822995.1"/>
    <property type="molecule type" value="Genomic_DNA"/>
</dbReference>
<reference evidence="1" key="1">
    <citation type="journal article" date="2019" name="bioRxiv">
        <title>The Genome of the Zebra Mussel, Dreissena polymorpha: A Resource for Invasive Species Research.</title>
        <authorList>
            <person name="McCartney M.A."/>
            <person name="Auch B."/>
            <person name="Kono T."/>
            <person name="Mallez S."/>
            <person name="Zhang Y."/>
            <person name="Obille A."/>
            <person name="Becker A."/>
            <person name="Abrahante J.E."/>
            <person name="Garbe J."/>
            <person name="Badalamenti J.P."/>
            <person name="Herman A."/>
            <person name="Mangelson H."/>
            <person name="Liachko I."/>
            <person name="Sullivan S."/>
            <person name="Sone E.D."/>
            <person name="Koren S."/>
            <person name="Silverstein K.A.T."/>
            <person name="Beckman K.B."/>
            <person name="Gohl D.M."/>
        </authorList>
    </citation>
    <scope>NUCLEOTIDE SEQUENCE</scope>
    <source>
        <strain evidence="1">Duluth1</strain>
        <tissue evidence="1">Whole animal</tissue>
    </source>
</reference>